<dbReference type="Gene3D" id="1.20.1560.10">
    <property type="entry name" value="ABC transporter type 1, transmembrane domain"/>
    <property type="match status" value="1"/>
</dbReference>
<evidence type="ECO:0000256" key="6">
    <source>
        <dbReference type="ARBA" id="ARBA00022692"/>
    </source>
</evidence>
<feature type="transmembrane region" description="Helical" evidence="13">
    <location>
        <begin position="264"/>
        <end position="289"/>
    </location>
</feature>
<evidence type="ECO:0000259" key="14">
    <source>
        <dbReference type="PROSITE" id="PS50893"/>
    </source>
</evidence>
<organism evidence="17 18">
    <name type="scientific">Escherichia coli O157:H7 (strain EC869)</name>
    <dbReference type="NCBI Taxonomy" id="478008"/>
    <lineage>
        <taxon>Bacteria</taxon>
        <taxon>Pseudomonadati</taxon>
        <taxon>Pseudomonadota</taxon>
        <taxon>Gammaproteobacteria</taxon>
        <taxon>Enterobacterales</taxon>
        <taxon>Enterobacteriaceae</taxon>
        <taxon>Escherichia</taxon>
    </lineage>
</organism>
<dbReference type="GO" id="GO:0008233">
    <property type="term" value="F:peptidase activity"/>
    <property type="evidence" value="ECO:0007669"/>
    <property type="project" value="InterPro"/>
</dbReference>
<dbReference type="GO" id="GO:0030256">
    <property type="term" value="C:type I protein secretion system complex"/>
    <property type="evidence" value="ECO:0007669"/>
    <property type="project" value="InterPro"/>
</dbReference>
<dbReference type="Pfam" id="PF03412">
    <property type="entry name" value="Peptidase_C39"/>
    <property type="match status" value="1"/>
</dbReference>
<keyword evidence="9 17" id="KW-0067">ATP-binding</keyword>
<dbReference type="PROSITE" id="PS50929">
    <property type="entry name" value="ABC_TM1F"/>
    <property type="match status" value="1"/>
</dbReference>
<protein>
    <recommendedName>
        <fullName evidence="3">Alpha-hemolysin translocation ATP-binding protein HlyB</fullName>
    </recommendedName>
</protein>
<dbReference type="InterPro" id="IPR017871">
    <property type="entry name" value="ABC_transporter-like_CS"/>
</dbReference>
<dbReference type="SMART" id="SM00382">
    <property type="entry name" value="AAA"/>
    <property type="match status" value="1"/>
</dbReference>
<dbReference type="CDD" id="cd18588">
    <property type="entry name" value="ABC_6TM_CyaB_HlyB_like"/>
    <property type="match status" value="1"/>
</dbReference>
<dbReference type="SUPFAM" id="SSF52540">
    <property type="entry name" value="P-loop containing nucleoside triphosphate hydrolases"/>
    <property type="match status" value="1"/>
</dbReference>
<dbReference type="EMBL" id="ABHU01000029">
    <property type="protein sequence ID" value="EDU88937.1"/>
    <property type="molecule type" value="Genomic_DNA"/>
</dbReference>
<keyword evidence="10 13" id="KW-1133">Transmembrane helix</keyword>
<dbReference type="PROSITE" id="PS50990">
    <property type="entry name" value="PEPTIDASE_C39"/>
    <property type="match status" value="1"/>
</dbReference>
<evidence type="ECO:0000256" key="13">
    <source>
        <dbReference type="SAM" id="Phobius"/>
    </source>
</evidence>
<dbReference type="InterPro" id="IPR010132">
    <property type="entry name" value="ATPase_T1SS_HlyB"/>
</dbReference>
<evidence type="ECO:0000256" key="3">
    <source>
        <dbReference type="ARBA" id="ARBA00015531"/>
    </source>
</evidence>
<dbReference type="Proteomes" id="UP000004641">
    <property type="component" value="Unassembled WGS sequence"/>
</dbReference>
<dbReference type="GO" id="GO:0016887">
    <property type="term" value="F:ATP hydrolysis activity"/>
    <property type="evidence" value="ECO:0007669"/>
    <property type="project" value="InterPro"/>
</dbReference>
<comment type="function">
    <text evidence="12">Part of the ABC transporter complex HlyBD involved in hemolysin export. Transmembrane domains (TMD) form a pore in the inner membrane and the ATP-binding domain (NBD) is responsible for energy generation.</text>
</comment>
<dbReference type="PROSITE" id="PS50893">
    <property type="entry name" value="ABC_TRANSPORTER_2"/>
    <property type="match status" value="1"/>
</dbReference>
<evidence type="ECO:0000256" key="1">
    <source>
        <dbReference type="ARBA" id="ARBA00004651"/>
    </source>
</evidence>
<evidence type="ECO:0000256" key="5">
    <source>
        <dbReference type="ARBA" id="ARBA00022475"/>
    </source>
</evidence>
<dbReference type="BioCyc" id="ECOL478008-HMP:G76-482438-MONOMER"/>
<evidence type="ECO:0000259" key="16">
    <source>
        <dbReference type="PROSITE" id="PS50990"/>
    </source>
</evidence>
<dbReference type="GO" id="GO:0005886">
    <property type="term" value="C:plasma membrane"/>
    <property type="evidence" value="ECO:0007669"/>
    <property type="project" value="UniProtKB-SubCell"/>
</dbReference>
<sequence>MMSKCSSHNSLYALILLAQYHNITVNAETIRHQYNTHTQDFGVTEWLLAAKSIGLKAKYVEKHFSRLSIISLPALIWRDDGKHYILSRITKDSSRYLVYDPEQHQSLTFSRDEFEKLYQGKVILVTSRATVVGELAKFDFSWFIPSVVKYRRILLEVLTVSAFIQFLALITPLFFQVVMDKVLVHRGFSTLNIITIAFIIVILFEVILTGARTYIFSHTTSRIDVELGAKLFRHLLALPVSYFENRRVGETVARVRELEQIRNFLTGQALTSVLDLFFSVIFFCVMWYYSPQLTLVILLSLPCYVIWSLFISPLLRRRLDDKFLRNAENQAFLVETVTAINTIKSMAVSPQMIATWDKQLAGYVASSFRVNLVAMTGQQGIQLIQKSVMVISLWMGAHLVISGEISIGQLIAFNMLAGQVIAPVIRLAHLWQDFQQVGISVERLGDVLNTPVEKKSGRNILPEIQGDIEFKNVRFRYSSDGNVILNNINLYISKGDVIGIVGRSGSGKSTLTKLLQRFYIPETGQILIDGHDLSLADPEWLRRQIGVVLQENILLNRSIIDNITLASPAVSMEQAIEAARLAGAHDFIRELKEGYNTIVGEQGVGLSGGQRQRIAIARALVTNPRILIFDEATSALDYESENIIMKNMSRICKNRTVIIIAHRLSTVKNANRIIVMDNGFISEDGTHKELISKKDSLYAYLYQLQA</sequence>
<gene>
    <name evidence="17" type="ORF">ECH7EC869_2493</name>
</gene>
<dbReference type="Gene3D" id="3.90.70.10">
    <property type="entry name" value="Cysteine proteinases"/>
    <property type="match status" value="1"/>
</dbReference>
<dbReference type="GO" id="GO:0006508">
    <property type="term" value="P:proteolysis"/>
    <property type="evidence" value="ECO:0007669"/>
    <property type="project" value="InterPro"/>
</dbReference>
<dbReference type="InterPro" id="IPR003593">
    <property type="entry name" value="AAA+_ATPase"/>
</dbReference>
<dbReference type="Pfam" id="PF00664">
    <property type="entry name" value="ABC_membrane"/>
    <property type="match status" value="1"/>
</dbReference>
<comment type="caution">
    <text evidence="17">The sequence shown here is derived from an EMBL/GenBank/DDBJ whole genome shotgun (WGS) entry which is preliminary data.</text>
</comment>
<keyword evidence="8 17" id="KW-0378">Hydrolase</keyword>
<feature type="domain" description="ABC transporter" evidence="14">
    <location>
        <begin position="468"/>
        <end position="703"/>
    </location>
</feature>
<keyword evidence="5" id="KW-1003">Cell membrane</keyword>
<evidence type="ECO:0000256" key="7">
    <source>
        <dbReference type="ARBA" id="ARBA00022741"/>
    </source>
</evidence>
<keyword evidence="11 13" id="KW-0472">Membrane</keyword>
<evidence type="ECO:0000256" key="12">
    <source>
        <dbReference type="ARBA" id="ARBA00025139"/>
    </source>
</evidence>
<evidence type="ECO:0000256" key="4">
    <source>
        <dbReference type="ARBA" id="ARBA00022448"/>
    </source>
</evidence>
<dbReference type="AlphaFoldDB" id="A0A0H3PIK5"/>
<feature type="domain" description="Peptidase C39" evidence="16">
    <location>
        <begin position="1"/>
        <end position="125"/>
    </location>
</feature>
<dbReference type="FunFam" id="3.40.50.300:FF:000299">
    <property type="entry name" value="ABC transporter ATP-binding protein/permease"/>
    <property type="match status" value="1"/>
</dbReference>
<dbReference type="SUPFAM" id="SSF90123">
    <property type="entry name" value="ABC transporter transmembrane region"/>
    <property type="match status" value="1"/>
</dbReference>
<dbReference type="InterPro" id="IPR011527">
    <property type="entry name" value="ABC1_TM_dom"/>
</dbReference>
<dbReference type="PANTHER" id="PTHR43394:SF1">
    <property type="entry name" value="ATP-BINDING CASSETTE SUB-FAMILY B MEMBER 10, MITOCHONDRIAL"/>
    <property type="match status" value="1"/>
</dbReference>
<dbReference type="NCBIfam" id="TIGR01846">
    <property type="entry name" value="type_I_sec_HlyB"/>
    <property type="match status" value="1"/>
</dbReference>
<feature type="transmembrane region" description="Helical" evidence="13">
    <location>
        <begin position="153"/>
        <end position="175"/>
    </location>
</feature>
<evidence type="ECO:0000256" key="8">
    <source>
        <dbReference type="ARBA" id="ARBA00022801"/>
    </source>
</evidence>
<evidence type="ECO:0000256" key="2">
    <source>
        <dbReference type="ARBA" id="ARBA00006025"/>
    </source>
</evidence>
<comment type="similarity">
    <text evidence="2">Belongs to the ABC transporter superfamily. Protein-1 exporter (TC 3.A.1.109) family.</text>
</comment>
<comment type="subcellular location">
    <subcellularLocation>
        <location evidence="1">Cell membrane</location>
        <topology evidence="1">Multi-pass membrane protein</topology>
    </subcellularLocation>
</comment>
<dbReference type="FunFam" id="1.20.1560.10:FF:000056">
    <property type="entry name" value="Alpha-hemolysin translocation ATP-binding protein HlyB"/>
    <property type="match status" value="1"/>
</dbReference>
<dbReference type="RefSeq" id="WP_000987091.1">
    <property type="nucleotide sequence ID" value="NZ_ABHU01000029.1"/>
</dbReference>
<reference evidence="17 18" key="1">
    <citation type="journal article" date="2011" name="Appl. Environ. Microbiol.">
        <title>Genome signatures of Escherichia coli O157:H7 isolates from the bovine host reservoir.</title>
        <authorList>
            <person name="Eppinger M."/>
            <person name="Mammel M.K."/>
            <person name="Leclerc J.E."/>
            <person name="Ravel J."/>
            <person name="Cebula T.A."/>
        </authorList>
    </citation>
    <scope>NUCLEOTIDE SEQUENCE [LARGE SCALE GENOMIC DNA]</scope>
    <source>
        <strain evidence="17 18">EC869</strain>
    </source>
</reference>
<dbReference type="PROSITE" id="PS00211">
    <property type="entry name" value="ABC_TRANSPORTER_1"/>
    <property type="match status" value="1"/>
</dbReference>
<keyword evidence="6 13" id="KW-0812">Transmembrane</keyword>
<dbReference type="InterPro" id="IPR027417">
    <property type="entry name" value="P-loop_NTPase"/>
</dbReference>
<evidence type="ECO:0000313" key="17">
    <source>
        <dbReference type="EMBL" id="EDU88937.1"/>
    </source>
</evidence>
<feature type="domain" description="ABC transmembrane type-1" evidence="15">
    <location>
        <begin position="157"/>
        <end position="436"/>
    </location>
</feature>
<dbReference type="InterPro" id="IPR003439">
    <property type="entry name" value="ABC_transporter-like_ATP-bd"/>
</dbReference>
<dbReference type="CDD" id="cd02417">
    <property type="entry name" value="Peptidase_C39_likeA"/>
    <property type="match status" value="1"/>
</dbReference>
<dbReference type="Gene3D" id="3.40.50.300">
    <property type="entry name" value="P-loop containing nucleotide triphosphate hydrolases"/>
    <property type="match status" value="1"/>
</dbReference>
<evidence type="ECO:0000256" key="9">
    <source>
        <dbReference type="ARBA" id="ARBA00022840"/>
    </source>
</evidence>
<accession>A0A0H3PIK5</accession>
<feature type="transmembrane region" description="Helical" evidence="13">
    <location>
        <begin position="295"/>
        <end position="315"/>
    </location>
</feature>
<name>A0A0H3PIK5_ECO5C</name>
<dbReference type="InterPro" id="IPR039395">
    <property type="entry name" value="Peptidase_C39-like_A"/>
</dbReference>
<evidence type="ECO:0000259" key="15">
    <source>
        <dbReference type="PROSITE" id="PS50929"/>
    </source>
</evidence>
<dbReference type="Pfam" id="PF00005">
    <property type="entry name" value="ABC_tran"/>
    <property type="match status" value="1"/>
</dbReference>
<keyword evidence="4" id="KW-0813">Transport</keyword>
<dbReference type="GO" id="GO:0030253">
    <property type="term" value="P:protein secretion by the type I secretion system"/>
    <property type="evidence" value="ECO:0007669"/>
    <property type="project" value="InterPro"/>
</dbReference>
<dbReference type="GO" id="GO:0015421">
    <property type="term" value="F:ABC-type oligopeptide transporter activity"/>
    <property type="evidence" value="ECO:0007669"/>
    <property type="project" value="TreeGrafter"/>
</dbReference>
<evidence type="ECO:0000313" key="18">
    <source>
        <dbReference type="Proteomes" id="UP000004641"/>
    </source>
</evidence>
<keyword evidence="7" id="KW-0547">Nucleotide-binding</keyword>
<dbReference type="PANTHER" id="PTHR43394">
    <property type="entry name" value="ATP-DEPENDENT PERMEASE MDL1, MITOCHONDRIAL"/>
    <property type="match status" value="1"/>
</dbReference>
<proteinExistence type="inferred from homology"/>
<dbReference type="InterPro" id="IPR039421">
    <property type="entry name" value="Type_1_exporter"/>
</dbReference>
<feature type="transmembrane region" description="Helical" evidence="13">
    <location>
        <begin position="187"/>
        <end position="208"/>
    </location>
</feature>
<evidence type="ECO:0000256" key="10">
    <source>
        <dbReference type="ARBA" id="ARBA00022989"/>
    </source>
</evidence>
<evidence type="ECO:0000256" key="11">
    <source>
        <dbReference type="ARBA" id="ARBA00023136"/>
    </source>
</evidence>
<dbReference type="InterPro" id="IPR036640">
    <property type="entry name" value="ABC1_TM_sf"/>
</dbReference>
<dbReference type="InterPro" id="IPR005074">
    <property type="entry name" value="Peptidase_C39"/>
</dbReference>
<dbReference type="GO" id="GO:0005524">
    <property type="term" value="F:ATP binding"/>
    <property type="evidence" value="ECO:0007669"/>
    <property type="project" value="UniProtKB-KW"/>
</dbReference>
<dbReference type="SMR" id="A0A0H3PIK5"/>